<evidence type="ECO:0000313" key="3">
    <source>
        <dbReference type="Proteomes" id="UP001490330"/>
    </source>
</evidence>
<evidence type="ECO:0000313" key="2">
    <source>
        <dbReference type="EMBL" id="MER6905532.1"/>
    </source>
</evidence>
<evidence type="ECO:0000256" key="1">
    <source>
        <dbReference type="SAM" id="SignalP"/>
    </source>
</evidence>
<sequence length="90" mass="8942">MMKSLKAAAVIAGSLIAAGVASPAFAGQTDLASTGVDTGLRTALPFEVMSQDSAPVLDTGKEGPLLHTTKDAAAAVNEAKPVRGDLGLHA</sequence>
<keyword evidence="3" id="KW-1185">Reference proteome</keyword>
<dbReference type="EMBL" id="JBEPCV010000015">
    <property type="protein sequence ID" value="MER6905532.1"/>
    <property type="molecule type" value="Genomic_DNA"/>
</dbReference>
<gene>
    <name evidence="2" type="ORF">ABT322_17455</name>
</gene>
<dbReference type="Proteomes" id="UP001490330">
    <property type="component" value="Unassembled WGS sequence"/>
</dbReference>
<proteinExistence type="predicted"/>
<accession>A0ABV1VGA9</accession>
<evidence type="ECO:0008006" key="4">
    <source>
        <dbReference type="Google" id="ProtNLM"/>
    </source>
</evidence>
<name>A0ABV1VGA9_9ACTN</name>
<feature type="signal peptide" evidence="1">
    <location>
        <begin position="1"/>
        <end position="26"/>
    </location>
</feature>
<reference evidence="2 3" key="1">
    <citation type="submission" date="2024-06" db="EMBL/GenBank/DDBJ databases">
        <title>The Natural Products Discovery Center: Release of the First 8490 Sequenced Strains for Exploring Actinobacteria Biosynthetic Diversity.</title>
        <authorList>
            <person name="Kalkreuter E."/>
            <person name="Kautsar S.A."/>
            <person name="Yang D."/>
            <person name="Bader C.D."/>
            <person name="Teijaro C.N."/>
            <person name="Fluegel L."/>
            <person name="Davis C.M."/>
            <person name="Simpson J.R."/>
            <person name="Lauterbach L."/>
            <person name="Steele A.D."/>
            <person name="Gui C."/>
            <person name="Meng S."/>
            <person name="Li G."/>
            <person name="Viehrig K."/>
            <person name="Ye F."/>
            <person name="Su P."/>
            <person name="Kiefer A.F."/>
            <person name="Nichols A."/>
            <person name="Cepeda A.J."/>
            <person name="Yan W."/>
            <person name="Fan B."/>
            <person name="Jiang Y."/>
            <person name="Adhikari A."/>
            <person name="Zheng C.-J."/>
            <person name="Schuster L."/>
            <person name="Cowan T.M."/>
            <person name="Smanski M.J."/>
            <person name="Chevrette M.G."/>
            <person name="De Carvalho L.P.S."/>
            <person name="Shen B."/>
        </authorList>
    </citation>
    <scope>NUCLEOTIDE SEQUENCE [LARGE SCALE GENOMIC DNA]</scope>
    <source>
        <strain evidence="2 3">NPDC000632</strain>
    </source>
</reference>
<comment type="caution">
    <text evidence="2">The sequence shown here is derived from an EMBL/GenBank/DDBJ whole genome shotgun (WGS) entry which is preliminary data.</text>
</comment>
<protein>
    <recommendedName>
        <fullName evidence="4">Secreted protein</fullName>
    </recommendedName>
</protein>
<keyword evidence="1" id="KW-0732">Signal</keyword>
<dbReference type="RefSeq" id="WP_350718041.1">
    <property type="nucleotide sequence ID" value="NZ_JBEPCO010000009.1"/>
</dbReference>
<feature type="chain" id="PRO_5046277860" description="Secreted protein" evidence="1">
    <location>
        <begin position="27"/>
        <end position="90"/>
    </location>
</feature>
<organism evidence="2 3">
    <name type="scientific">Streptomyces flaveolus</name>
    <dbReference type="NCBI Taxonomy" id="67297"/>
    <lineage>
        <taxon>Bacteria</taxon>
        <taxon>Bacillati</taxon>
        <taxon>Actinomycetota</taxon>
        <taxon>Actinomycetes</taxon>
        <taxon>Kitasatosporales</taxon>
        <taxon>Streptomycetaceae</taxon>
        <taxon>Streptomyces</taxon>
    </lineage>
</organism>